<evidence type="ECO:0000313" key="3">
    <source>
        <dbReference type="Proteomes" id="UP000254621"/>
    </source>
</evidence>
<dbReference type="RefSeq" id="WP_057746524.1">
    <property type="nucleotide sequence ID" value="NZ_JQBM01000003.1"/>
</dbReference>
<organism evidence="2 3">
    <name type="scientific">Weissella viridescens</name>
    <name type="common">Lactobacillus viridescens</name>
    <dbReference type="NCBI Taxonomy" id="1629"/>
    <lineage>
        <taxon>Bacteria</taxon>
        <taxon>Bacillati</taxon>
        <taxon>Bacillota</taxon>
        <taxon>Bacilli</taxon>
        <taxon>Lactobacillales</taxon>
        <taxon>Lactobacillaceae</taxon>
        <taxon>Weissella</taxon>
    </lineage>
</organism>
<dbReference type="Pfam" id="PF06946">
    <property type="entry name" value="Phage_holin_5_1"/>
    <property type="match status" value="1"/>
</dbReference>
<dbReference type="AlphaFoldDB" id="A0A380P961"/>
<protein>
    <recommendedName>
        <fullName evidence="4">Holin</fullName>
    </recommendedName>
</protein>
<keyword evidence="1" id="KW-1133">Transmembrane helix</keyword>
<keyword evidence="1" id="KW-0812">Transmembrane</keyword>
<name>A0A380P961_WEIVI</name>
<evidence type="ECO:0000313" key="2">
    <source>
        <dbReference type="EMBL" id="SUP61448.1"/>
    </source>
</evidence>
<dbReference type="STRING" id="1629.IV50_GL001209"/>
<accession>A0A380P961</accession>
<keyword evidence="1" id="KW-0472">Membrane</keyword>
<evidence type="ECO:0008006" key="4">
    <source>
        <dbReference type="Google" id="ProtNLM"/>
    </source>
</evidence>
<dbReference type="Proteomes" id="UP000254621">
    <property type="component" value="Unassembled WGS sequence"/>
</dbReference>
<feature type="transmembrane region" description="Helical" evidence="1">
    <location>
        <begin position="32"/>
        <end position="52"/>
    </location>
</feature>
<dbReference type="EMBL" id="UHIV01000007">
    <property type="protein sequence ID" value="SUP61448.1"/>
    <property type="molecule type" value="Genomic_DNA"/>
</dbReference>
<sequence length="92" mass="10231">MNQLITTTSLMTPVLTWAITQAISKTPLNNRWLPLLSLLIGLLTGLFVGYFVDPAHLMMNVTLGAFGGANATWLDQFVKQTFKGETDEQKFK</sequence>
<proteinExistence type="predicted"/>
<reference evidence="2 3" key="1">
    <citation type="submission" date="2018-06" db="EMBL/GenBank/DDBJ databases">
        <authorList>
            <consortium name="Pathogen Informatics"/>
            <person name="Doyle S."/>
        </authorList>
    </citation>
    <scope>NUCLEOTIDE SEQUENCE [LARGE SCALE GENOMIC DNA]</scope>
    <source>
        <strain evidence="2 3">NCTC13645</strain>
    </source>
</reference>
<gene>
    <name evidence="2" type="ORF">NCTC13645_02604</name>
</gene>
<evidence type="ECO:0000256" key="1">
    <source>
        <dbReference type="SAM" id="Phobius"/>
    </source>
</evidence>
<dbReference type="InterPro" id="IPR009708">
    <property type="entry name" value="Phage_A118_holin/antiholin"/>
</dbReference>